<dbReference type="GO" id="GO:0006396">
    <property type="term" value="P:RNA processing"/>
    <property type="evidence" value="ECO:0007669"/>
    <property type="project" value="UniProtKB-ARBA"/>
</dbReference>
<dbReference type="GO" id="GO:0001522">
    <property type="term" value="P:pseudouridine synthesis"/>
    <property type="evidence" value="ECO:0007669"/>
    <property type="project" value="InterPro"/>
</dbReference>
<dbReference type="EMBL" id="DRND01000404">
    <property type="protein sequence ID" value="HFC47239.1"/>
    <property type="molecule type" value="Genomic_DNA"/>
</dbReference>
<dbReference type="Gene3D" id="3.30.2350.10">
    <property type="entry name" value="Pseudouridine synthase"/>
    <property type="match status" value="1"/>
</dbReference>
<keyword evidence="2" id="KW-0413">Isomerase</keyword>
<dbReference type="AlphaFoldDB" id="A0A7V2SZQ2"/>
<name>A0A7V2SZQ2_9BACT</name>
<protein>
    <submittedName>
        <fullName evidence="4">RNA pseudouridine synthase</fullName>
    </submittedName>
</protein>
<reference evidence="4" key="1">
    <citation type="journal article" date="2020" name="mSystems">
        <title>Genome- and Community-Level Interaction Insights into Carbon Utilization and Element Cycling Functions of Hydrothermarchaeota in Hydrothermal Sediment.</title>
        <authorList>
            <person name="Zhou Z."/>
            <person name="Liu Y."/>
            <person name="Xu W."/>
            <person name="Pan J."/>
            <person name="Luo Z.H."/>
            <person name="Li M."/>
        </authorList>
    </citation>
    <scope>NUCLEOTIDE SEQUENCE [LARGE SCALE GENOMIC DNA]</scope>
    <source>
        <strain evidence="4">HyVt-503</strain>
    </source>
</reference>
<dbReference type="InterPro" id="IPR006145">
    <property type="entry name" value="PsdUridine_synth_RsuA/RluA"/>
</dbReference>
<dbReference type="Proteomes" id="UP000885797">
    <property type="component" value="Unassembled WGS sequence"/>
</dbReference>
<dbReference type="GO" id="GO:0140098">
    <property type="term" value="F:catalytic activity, acting on RNA"/>
    <property type="evidence" value="ECO:0007669"/>
    <property type="project" value="UniProtKB-ARBA"/>
</dbReference>
<comment type="caution">
    <text evidence="4">The sequence shown here is derived from an EMBL/GenBank/DDBJ whole genome shotgun (WGS) entry which is preliminary data.</text>
</comment>
<dbReference type="GO" id="GO:0009982">
    <property type="term" value="F:pseudouridine synthase activity"/>
    <property type="evidence" value="ECO:0007669"/>
    <property type="project" value="InterPro"/>
</dbReference>
<comment type="similarity">
    <text evidence="1">Belongs to the pseudouridine synthase RluA family.</text>
</comment>
<dbReference type="PANTHER" id="PTHR21600">
    <property type="entry name" value="MITOCHONDRIAL RNA PSEUDOURIDINE SYNTHASE"/>
    <property type="match status" value="1"/>
</dbReference>
<evidence type="ECO:0000313" key="4">
    <source>
        <dbReference type="EMBL" id="HFC47239.1"/>
    </source>
</evidence>
<feature type="domain" description="Pseudouridine synthase RsuA/RluA-like" evidence="3">
    <location>
        <begin position="12"/>
        <end position="167"/>
    </location>
</feature>
<organism evidence="4">
    <name type="scientific">Dissulfuribacter thermophilus</name>
    <dbReference type="NCBI Taxonomy" id="1156395"/>
    <lineage>
        <taxon>Bacteria</taxon>
        <taxon>Pseudomonadati</taxon>
        <taxon>Thermodesulfobacteriota</taxon>
        <taxon>Dissulfuribacteria</taxon>
        <taxon>Dissulfuribacterales</taxon>
        <taxon>Dissulfuribacteraceae</taxon>
        <taxon>Dissulfuribacter</taxon>
    </lineage>
</organism>
<accession>A0A7V2SZQ2</accession>
<dbReference type="PANTHER" id="PTHR21600:SF83">
    <property type="entry name" value="PSEUDOURIDYLATE SYNTHASE RPUSD4, MITOCHONDRIAL"/>
    <property type="match status" value="1"/>
</dbReference>
<dbReference type="GO" id="GO:0003723">
    <property type="term" value="F:RNA binding"/>
    <property type="evidence" value="ECO:0007669"/>
    <property type="project" value="InterPro"/>
</dbReference>
<dbReference type="InterPro" id="IPR020103">
    <property type="entry name" value="PsdUridine_synth_cat_dom_sf"/>
</dbReference>
<dbReference type="SUPFAM" id="SSF55120">
    <property type="entry name" value="Pseudouridine synthase"/>
    <property type="match status" value="1"/>
</dbReference>
<evidence type="ECO:0000256" key="1">
    <source>
        <dbReference type="ARBA" id="ARBA00010876"/>
    </source>
</evidence>
<dbReference type="InterPro" id="IPR050188">
    <property type="entry name" value="RluA_PseudoU_synthase"/>
</dbReference>
<sequence>MEWIRILFEDNHLIVVDKPATMPSVPDSTRDLSAFDWVKQYIKESKKKPGNVYLGIFHRLDRPVSGVLAFARTSKAAKRMTGATQSSRLKKYYLAVTEGVPRGKAGEERIWIEKVRARNLARITSRERGRLAHTRWATLRCLNGTSALILVEPVTGRPHQIRLTLSHLGCPIKGDLKYGASRALPDRSIALHAVHLSFPHPTRGDMVEIWSIPRRPPFPEISREELIPPWKN</sequence>
<dbReference type="Pfam" id="PF00849">
    <property type="entry name" value="PseudoU_synth_2"/>
    <property type="match status" value="1"/>
</dbReference>
<evidence type="ECO:0000256" key="2">
    <source>
        <dbReference type="ARBA" id="ARBA00023235"/>
    </source>
</evidence>
<dbReference type="CDD" id="cd02869">
    <property type="entry name" value="PseudoU_synth_RluA_like"/>
    <property type="match status" value="1"/>
</dbReference>
<evidence type="ECO:0000259" key="3">
    <source>
        <dbReference type="Pfam" id="PF00849"/>
    </source>
</evidence>
<gene>
    <name evidence="4" type="ORF">ENJ63_05080</name>
</gene>
<proteinExistence type="inferred from homology"/>